<evidence type="ECO:0000313" key="1">
    <source>
        <dbReference type="EMBL" id="SFF42885.1"/>
    </source>
</evidence>
<protein>
    <recommendedName>
        <fullName evidence="3">DNA polymerase-3 subunit gamma/tau</fullName>
    </recommendedName>
</protein>
<accession>A0A1I2IKP6</accession>
<reference evidence="1 2" key="1">
    <citation type="submission" date="2016-10" db="EMBL/GenBank/DDBJ databases">
        <authorList>
            <person name="de Groot N.N."/>
        </authorList>
    </citation>
    <scope>NUCLEOTIDE SEQUENCE [LARGE SCALE GENOMIC DNA]</scope>
    <source>
        <strain evidence="1 2">CGMCC 1.9156</strain>
    </source>
</reference>
<dbReference type="Proteomes" id="UP000198964">
    <property type="component" value="Unassembled WGS sequence"/>
</dbReference>
<evidence type="ECO:0000313" key="2">
    <source>
        <dbReference type="Proteomes" id="UP000198964"/>
    </source>
</evidence>
<gene>
    <name evidence="1" type="ORF">SAMN05216283_106108</name>
</gene>
<evidence type="ECO:0008006" key="3">
    <source>
        <dbReference type="Google" id="ProtNLM"/>
    </source>
</evidence>
<dbReference type="EMBL" id="FONW01000006">
    <property type="protein sequence ID" value="SFF42885.1"/>
    <property type="molecule type" value="Genomic_DNA"/>
</dbReference>
<keyword evidence="2" id="KW-1185">Reference proteome</keyword>
<organism evidence="1 2">
    <name type="scientific">Sunxiuqinia elliptica</name>
    <dbReference type="NCBI Taxonomy" id="655355"/>
    <lineage>
        <taxon>Bacteria</taxon>
        <taxon>Pseudomonadati</taxon>
        <taxon>Bacteroidota</taxon>
        <taxon>Bacteroidia</taxon>
        <taxon>Marinilabiliales</taxon>
        <taxon>Prolixibacteraceae</taxon>
        <taxon>Sunxiuqinia</taxon>
    </lineage>
</organism>
<dbReference type="STRING" id="655355.SAMN05216283_106108"/>
<sequence>MRTPVKRVIKRRGSGFTPSIKDALSGKIDGDKEGDAKEKLKYFVGEQLKESFTKEQFEAKWGEYLLRLSDRPNLKATLSRTPELLENFKLSLKIDNSVQAEEINKIKPDLVSWLRKELRNTSIELITDIVAQEVEYKPYSETEKLNEMVKKNPNLALMKQRFNLDFGE</sequence>
<dbReference type="RefSeq" id="WP_093920242.1">
    <property type="nucleotide sequence ID" value="NZ_FONW01000006.1"/>
</dbReference>
<proteinExistence type="predicted"/>
<dbReference type="AlphaFoldDB" id="A0A1I2IKP6"/>
<name>A0A1I2IKP6_9BACT</name>